<feature type="non-terminal residue" evidence="8">
    <location>
        <position position="1"/>
    </location>
</feature>
<evidence type="ECO:0000256" key="1">
    <source>
        <dbReference type="ARBA" id="ARBA00006432"/>
    </source>
</evidence>
<gene>
    <name evidence="8" type="primary">4CL3</name>
    <name evidence="8" type="ORF">SDJN03_02478</name>
</gene>
<dbReference type="GO" id="GO:0016207">
    <property type="term" value="F:4-coumarate-CoA ligase activity"/>
    <property type="evidence" value="ECO:0007669"/>
    <property type="project" value="TreeGrafter"/>
</dbReference>
<sequence length="564" mass="61740">MISVAQLSDGEKPKLSSSPPPRVFRSKLPDITIPDHLPLHDYCFEKISEFSDRPCLIVGATGKSYSFSDTHLFSKRAAATFSKLGVKKGDFIMILLKNSAEFVFSFMGSSMIGSVATTANPYYTAAEISKQLKMSGAKLVVTYSHCVDKLRESDVDLTIVTVDDPPENCLSFSMVYDADENDVPFVEIDWNDAVSLPFSSGTTGTPKGVVLTHKSMVSSIAQQVDGENPNIYLGTNDVVLCVLPMFHIFSLSSIVLISIRSGATILLIEKFEIETSMSLIERHGVTVATVVPPMVLMMVKNPKVADFNLSSIRMVISGAAPLGKQIEEALMERIPQAVIGQGYGMTEAGPVLSMCTAFAKEPPMPTKIGSCGRVVRNSELKIIDPKTGVSLTYNQPGEICIRGPQIMKGYLNDPVATSLTVDVEGWLHTGDIGYIDEEEEIFIVDRIKEIIKYKGFQVAPVELESLLLTHPSIMEVAVVAENDEIAGEVPVAFVVCSAGNQLTQEEVKEFIAKQVVFYKRLHRVYFVPTIPKLPSGKILKKDLKAKLSNSPKATKMKEIGREIK</sequence>
<dbReference type="FunFam" id="3.30.300.30:FF:000007">
    <property type="entry name" value="4-coumarate--CoA ligase 2"/>
    <property type="match status" value="1"/>
</dbReference>
<keyword evidence="4" id="KW-0067">ATP-binding</keyword>
<name>A0AAV6P2Q3_9ROSI</name>
<dbReference type="Pfam" id="PF00501">
    <property type="entry name" value="AMP-binding"/>
    <property type="match status" value="1"/>
</dbReference>
<proteinExistence type="inferred from homology"/>
<organism evidence="8 9">
    <name type="scientific">Cucurbita argyrosperma subsp. sororia</name>
    <dbReference type="NCBI Taxonomy" id="37648"/>
    <lineage>
        <taxon>Eukaryota</taxon>
        <taxon>Viridiplantae</taxon>
        <taxon>Streptophyta</taxon>
        <taxon>Embryophyta</taxon>
        <taxon>Tracheophyta</taxon>
        <taxon>Spermatophyta</taxon>
        <taxon>Magnoliopsida</taxon>
        <taxon>eudicotyledons</taxon>
        <taxon>Gunneridae</taxon>
        <taxon>Pentapetalae</taxon>
        <taxon>rosids</taxon>
        <taxon>fabids</taxon>
        <taxon>Cucurbitales</taxon>
        <taxon>Cucurbitaceae</taxon>
        <taxon>Cucurbiteae</taxon>
        <taxon>Cucurbita</taxon>
    </lineage>
</organism>
<dbReference type="AlphaFoldDB" id="A0AAV6P2Q3"/>
<evidence type="ECO:0000259" key="6">
    <source>
        <dbReference type="Pfam" id="PF00501"/>
    </source>
</evidence>
<dbReference type="InterPro" id="IPR000873">
    <property type="entry name" value="AMP-dep_synth/lig_dom"/>
</dbReference>
<feature type="domain" description="AMP-dependent synthetase/ligase" evidence="6">
    <location>
        <begin position="46"/>
        <end position="411"/>
    </location>
</feature>
<keyword evidence="9" id="KW-1185">Reference proteome</keyword>
<dbReference type="InterPro" id="IPR025110">
    <property type="entry name" value="AMP-bd_C"/>
</dbReference>
<evidence type="ECO:0000313" key="8">
    <source>
        <dbReference type="EMBL" id="KAG6605161.1"/>
    </source>
</evidence>
<dbReference type="InterPro" id="IPR020845">
    <property type="entry name" value="AMP-binding_CS"/>
</dbReference>
<dbReference type="FunFam" id="3.40.50.12780:FF:000003">
    <property type="entry name" value="Long-chain-fatty-acid--CoA ligase FadD"/>
    <property type="match status" value="1"/>
</dbReference>
<feature type="region of interest" description="Disordered" evidence="5">
    <location>
        <begin position="1"/>
        <end position="23"/>
    </location>
</feature>
<dbReference type="GO" id="GO:0005524">
    <property type="term" value="F:ATP binding"/>
    <property type="evidence" value="ECO:0007669"/>
    <property type="project" value="UniProtKB-KW"/>
</dbReference>
<feature type="domain" description="AMP-binding enzyme C-terminal" evidence="7">
    <location>
        <begin position="462"/>
        <end position="537"/>
    </location>
</feature>
<evidence type="ECO:0000256" key="4">
    <source>
        <dbReference type="ARBA" id="ARBA00022840"/>
    </source>
</evidence>
<dbReference type="Proteomes" id="UP000685013">
    <property type="component" value="Chromosome 2"/>
</dbReference>
<evidence type="ECO:0000259" key="7">
    <source>
        <dbReference type="Pfam" id="PF13193"/>
    </source>
</evidence>
<dbReference type="PANTHER" id="PTHR24096">
    <property type="entry name" value="LONG-CHAIN-FATTY-ACID--COA LIGASE"/>
    <property type="match status" value="1"/>
</dbReference>
<comment type="caution">
    <text evidence="8">The sequence shown here is derived from an EMBL/GenBank/DDBJ whole genome shotgun (WGS) entry which is preliminary data.</text>
</comment>
<keyword evidence="2 8" id="KW-0436">Ligase</keyword>
<evidence type="ECO:0000256" key="2">
    <source>
        <dbReference type="ARBA" id="ARBA00022598"/>
    </source>
</evidence>
<dbReference type="PROSITE" id="PS00455">
    <property type="entry name" value="AMP_BINDING"/>
    <property type="match status" value="1"/>
</dbReference>
<dbReference type="Pfam" id="PF13193">
    <property type="entry name" value="AMP-binding_C"/>
    <property type="match status" value="1"/>
</dbReference>
<dbReference type="EMBL" id="JAGKQH010000002">
    <property type="protein sequence ID" value="KAG6605161.1"/>
    <property type="molecule type" value="Genomic_DNA"/>
</dbReference>
<accession>A0AAV6P2Q3</accession>
<evidence type="ECO:0000256" key="5">
    <source>
        <dbReference type="SAM" id="MobiDB-lite"/>
    </source>
</evidence>
<reference evidence="8 9" key="1">
    <citation type="journal article" date="2021" name="Hortic Res">
        <title>The domestication of Cucurbita argyrosperma as revealed by the genome of its wild relative.</title>
        <authorList>
            <person name="Barrera-Redondo J."/>
            <person name="Sanchez-de la Vega G."/>
            <person name="Aguirre-Liguori J.A."/>
            <person name="Castellanos-Morales G."/>
            <person name="Gutierrez-Guerrero Y.T."/>
            <person name="Aguirre-Dugua X."/>
            <person name="Aguirre-Planter E."/>
            <person name="Tenaillon M.I."/>
            <person name="Lira-Saade R."/>
            <person name="Eguiarte L.E."/>
        </authorList>
    </citation>
    <scope>NUCLEOTIDE SEQUENCE [LARGE SCALE GENOMIC DNA]</scope>
    <source>
        <strain evidence="8">JBR-2021</strain>
    </source>
</reference>
<protein>
    <submittedName>
        <fullName evidence="8">4-coumarate--CoA ligase 3</fullName>
    </submittedName>
</protein>
<dbReference type="PANTHER" id="PTHR24096:SF169">
    <property type="entry name" value="4-COUMARATE--COA LIGASE 3"/>
    <property type="match status" value="1"/>
</dbReference>
<evidence type="ECO:0000313" key="9">
    <source>
        <dbReference type="Proteomes" id="UP000685013"/>
    </source>
</evidence>
<keyword evidence="3" id="KW-0547">Nucleotide-binding</keyword>
<evidence type="ECO:0000256" key="3">
    <source>
        <dbReference type="ARBA" id="ARBA00022741"/>
    </source>
</evidence>
<comment type="similarity">
    <text evidence="1">Belongs to the ATP-dependent AMP-binding enzyme family.</text>
</comment>
<dbReference type="CDD" id="cd05904">
    <property type="entry name" value="4CL"/>
    <property type="match status" value="1"/>
</dbReference>